<dbReference type="Proteomes" id="UP000694413">
    <property type="component" value="Unassembled WGS sequence"/>
</dbReference>
<accession>A0A8D2NI42</accession>
<proteinExistence type="predicted"/>
<name>A0A8D2NI42_ZONAL</name>
<keyword evidence="2" id="KW-1185">Reference proteome</keyword>
<dbReference type="AlphaFoldDB" id="A0A8D2NI42"/>
<sequence>MGESPALPPGHAPWQPASPIIPALRHGQSLGEFSAGRRNSQCINMQKRCINCFITMITQCQAQIFELVFTPDANALK</sequence>
<organism evidence="1 2">
    <name type="scientific">Zonotrichia albicollis</name>
    <name type="common">White-throated sparrow</name>
    <name type="synonym">Fringilla albicollis</name>
    <dbReference type="NCBI Taxonomy" id="44394"/>
    <lineage>
        <taxon>Eukaryota</taxon>
        <taxon>Metazoa</taxon>
        <taxon>Chordata</taxon>
        <taxon>Craniata</taxon>
        <taxon>Vertebrata</taxon>
        <taxon>Euteleostomi</taxon>
        <taxon>Archelosauria</taxon>
        <taxon>Archosauria</taxon>
        <taxon>Dinosauria</taxon>
        <taxon>Saurischia</taxon>
        <taxon>Theropoda</taxon>
        <taxon>Coelurosauria</taxon>
        <taxon>Aves</taxon>
        <taxon>Neognathae</taxon>
        <taxon>Neoaves</taxon>
        <taxon>Telluraves</taxon>
        <taxon>Australaves</taxon>
        <taxon>Passeriformes</taxon>
        <taxon>Passerellidae</taxon>
        <taxon>Zonotrichia</taxon>
    </lineage>
</organism>
<dbReference type="Ensembl" id="ENSZALT00000028831.1">
    <property type="protein sequence ID" value="ENSZALP00000022142.1"/>
    <property type="gene ID" value="ENSZALG00000017222.1"/>
</dbReference>
<reference evidence="1" key="2">
    <citation type="submission" date="2025-09" db="UniProtKB">
        <authorList>
            <consortium name="Ensembl"/>
        </authorList>
    </citation>
    <scope>IDENTIFICATION</scope>
</reference>
<reference evidence="1" key="1">
    <citation type="submission" date="2025-08" db="UniProtKB">
        <authorList>
            <consortium name="Ensembl"/>
        </authorList>
    </citation>
    <scope>IDENTIFICATION</scope>
</reference>
<protein>
    <submittedName>
        <fullName evidence="1">Uncharacterized protein</fullName>
    </submittedName>
</protein>
<evidence type="ECO:0000313" key="2">
    <source>
        <dbReference type="Proteomes" id="UP000694413"/>
    </source>
</evidence>
<evidence type="ECO:0000313" key="1">
    <source>
        <dbReference type="Ensembl" id="ENSZALP00000022142.1"/>
    </source>
</evidence>